<evidence type="ECO:0000256" key="10">
    <source>
        <dbReference type="ARBA" id="ARBA00023157"/>
    </source>
</evidence>
<keyword evidence="10" id="KW-1015">Disulfide bond</keyword>
<keyword evidence="15" id="KW-1185">Reference proteome</keyword>
<dbReference type="InterPro" id="IPR004506">
    <property type="entry name" value="MnmA-like"/>
</dbReference>
<dbReference type="InterPro" id="IPR014729">
    <property type="entry name" value="Rossmann-like_a/b/a_fold"/>
</dbReference>
<evidence type="ECO:0000256" key="3">
    <source>
        <dbReference type="ARBA" id="ARBA00011953"/>
    </source>
</evidence>
<accession>A0A1B2J8Y3</accession>
<dbReference type="Gene3D" id="2.30.30.280">
    <property type="entry name" value="Adenine nucleotide alpha hydrolases-like domains"/>
    <property type="match status" value="1"/>
</dbReference>
<keyword evidence="8" id="KW-0067">ATP-binding</keyword>
<evidence type="ECO:0000256" key="2">
    <source>
        <dbReference type="ARBA" id="ARBA00006191"/>
    </source>
</evidence>
<protein>
    <recommendedName>
        <fullName evidence="3">tRNA-5-taurinomethyluridine 2-sulfurtransferase</fullName>
        <ecNumber evidence="3">2.8.1.14</ecNumber>
    </recommendedName>
</protein>
<dbReference type="InterPro" id="IPR023382">
    <property type="entry name" value="MnmA-like_central_sf"/>
</dbReference>
<dbReference type="GO" id="GO:0000049">
    <property type="term" value="F:tRNA binding"/>
    <property type="evidence" value="ECO:0007669"/>
    <property type="project" value="UniProtKB-KW"/>
</dbReference>
<dbReference type="OrthoDB" id="3685at2759"/>
<evidence type="ECO:0000256" key="7">
    <source>
        <dbReference type="ARBA" id="ARBA00022741"/>
    </source>
</evidence>
<evidence type="ECO:0000259" key="12">
    <source>
        <dbReference type="Pfam" id="PF20258"/>
    </source>
</evidence>
<name>A0A1B2J8Y3_PICPA</name>
<dbReference type="InterPro" id="IPR046885">
    <property type="entry name" value="MnmA-like_C"/>
</dbReference>
<dbReference type="FunFam" id="3.40.50.620:FF:000115">
    <property type="entry name" value="tRNA-specific 2-thiouridylase MnmA"/>
    <property type="match status" value="1"/>
</dbReference>
<keyword evidence="4" id="KW-0820">tRNA-binding</keyword>
<keyword evidence="5" id="KW-0808">Transferase</keyword>
<dbReference type="AlphaFoldDB" id="A0A1B2J8Y3"/>
<dbReference type="GO" id="GO:0002143">
    <property type="term" value="P:tRNA wobble position uridine thiolation"/>
    <property type="evidence" value="ECO:0007669"/>
    <property type="project" value="TreeGrafter"/>
</dbReference>
<evidence type="ECO:0000256" key="5">
    <source>
        <dbReference type="ARBA" id="ARBA00022679"/>
    </source>
</evidence>
<dbReference type="InterPro" id="IPR046884">
    <property type="entry name" value="MnmA-like_central"/>
</dbReference>
<keyword evidence="7" id="KW-0547">Nucleotide-binding</keyword>
<evidence type="ECO:0000313" key="15">
    <source>
        <dbReference type="Proteomes" id="UP000094565"/>
    </source>
</evidence>
<gene>
    <name evidence="14" type="primary">SLM3</name>
    <name evidence="14" type="ORF">ATY40_BA7501045</name>
</gene>
<dbReference type="Gene3D" id="3.40.50.620">
    <property type="entry name" value="HUPs"/>
    <property type="match status" value="1"/>
</dbReference>
<dbReference type="NCBIfam" id="NF001138">
    <property type="entry name" value="PRK00143.1"/>
    <property type="match status" value="1"/>
</dbReference>
<dbReference type="EMBL" id="CP014584">
    <property type="protein sequence ID" value="ANZ74365.1"/>
    <property type="molecule type" value="Genomic_DNA"/>
</dbReference>
<evidence type="ECO:0000256" key="1">
    <source>
        <dbReference type="ARBA" id="ARBA00003986"/>
    </source>
</evidence>
<dbReference type="GO" id="GO:0005524">
    <property type="term" value="F:ATP binding"/>
    <property type="evidence" value="ECO:0007669"/>
    <property type="project" value="UniProtKB-KW"/>
</dbReference>
<dbReference type="CDD" id="cd01998">
    <property type="entry name" value="MnmA_TRMU-like"/>
    <property type="match status" value="1"/>
</dbReference>
<reference evidence="14 15" key="1">
    <citation type="submission" date="2016-02" db="EMBL/GenBank/DDBJ databases">
        <title>Comparative genomic and transcriptomic foundation for Pichia pastoris.</title>
        <authorList>
            <person name="Love K.R."/>
            <person name="Shah K.A."/>
            <person name="Whittaker C.A."/>
            <person name="Wu J."/>
            <person name="Bartlett M.C."/>
            <person name="Ma D."/>
            <person name="Leeson R.L."/>
            <person name="Priest M."/>
            <person name="Young S.K."/>
            <person name="Love J.C."/>
        </authorList>
    </citation>
    <scope>NUCLEOTIDE SEQUENCE [LARGE SCALE GENOMIC DNA]</scope>
    <source>
        <strain evidence="14 15">ATCC 28485</strain>
    </source>
</reference>
<dbReference type="FunFam" id="2.30.30.280:FF:000001">
    <property type="entry name" value="tRNA-specific 2-thiouridylase MnmA"/>
    <property type="match status" value="1"/>
</dbReference>
<dbReference type="PANTHER" id="PTHR11933:SF5">
    <property type="entry name" value="MITOCHONDRIAL TRNA-SPECIFIC 2-THIOURIDYLASE 1"/>
    <property type="match status" value="1"/>
</dbReference>
<dbReference type="Pfam" id="PF20259">
    <property type="entry name" value="tRNA_Me_trans_M"/>
    <property type="match status" value="1"/>
</dbReference>
<comment type="catalytic activity">
    <reaction evidence="11">
        <text>5-taurinomethyluridine(34) in tRNA + S-sulfanyl-L-cysteinyl-[protein] + AH2 + ATP = 5-taurinomethyl-2-thiouridine(34) in tRNA + L-cysteinyl-[protein] + A + AMP + diphosphate + H(+)</text>
        <dbReference type="Rhea" id="RHEA:47040"/>
        <dbReference type="Rhea" id="RHEA-COMP:10131"/>
        <dbReference type="Rhea" id="RHEA-COMP:11726"/>
        <dbReference type="Rhea" id="RHEA-COMP:11732"/>
        <dbReference type="Rhea" id="RHEA-COMP:11733"/>
        <dbReference type="ChEBI" id="CHEBI:13193"/>
        <dbReference type="ChEBI" id="CHEBI:15378"/>
        <dbReference type="ChEBI" id="CHEBI:17499"/>
        <dbReference type="ChEBI" id="CHEBI:29950"/>
        <dbReference type="ChEBI" id="CHEBI:30616"/>
        <dbReference type="ChEBI" id="CHEBI:33019"/>
        <dbReference type="ChEBI" id="CHEBI:61963"/>
        <dbReference type="ChEBI" id="CHEBI:87171"/>
        <dbReference type="ChEBI" id="CHEBI:87172"/>
        <dbReference type="ChEBI" id="CHEBI:456215"/>
        <dbReference type="EC" id="2.8.1.14"/>
    </reaction>
</comment>
<comment type="similarity">
    <text evidence="2">Belongs to the MnmA/TRMU family.</text>
</comment>
<dbReference type="Pfam" id="PF20258">
    <property type="entry name" value="tRNA_Me_trans_C"/>
    <property type="match status" value="1"/>
</dbReference>
<dbReference type="GO" id="GO:0005739">
    <property type="term" value="C:mitochondrion"/>
    <property type="evidence" value="ECO:0007669"/>
    <property type="project" value="TreeGrafter"/>
</dbReference>
<sequence length="397" mass="45546">MKYFRSMLKLPKGYIQPLPGERDRIVVAMSSGVDSSVTAALCKKILPRSEVEGVFMANWTSDSNCTDSDWNDVKKTCLHIGIPCRRVDFEKEYWTEVFEPMLEQYRTGKTPNPDVGCNRYVKFGKMIEHLTNTLGEQQPWWLVTGHYARVLEDIASEEKHLFRSDHLPKDQSYYLSSIKNSSLKRLFLPIGHFSKPEVRNLAKRWKLPTSNKPDSQGLCFVSQKEGHFKKFLDEFLSPEPGDIITIDEKGIKNKWGSHQGLWHATIGQRSGVSMPQGDLSYKGTWFVSEKRPKTNEIVIVKGSNNPALYKDTVETSDWLWVGLFNADNLKDIPINQLTIQYRSLQDPISLLKWDLSGQSPNSQEMSFRLRKKYRAISPGQVAVLYHRDRVLGCGIIR</sequence>
<dbReference type="Gene3D" id="2.40.30.10">
    <property type="entry name" value="Translation factors"/>
    <property type="match status" value="1"/>
</dbReference>
<evidence type="ECO:0000256" key="11">
    <source>
        <dbReference type="ARBA" id="ARBA00049564"/>
    </source>
</evidence>
<evidence type="ECO:0000256" key="6">
    <source>
        <dbReference type="ARBA" id="ARBA00022694"/>
    </source>
</evidence>
<dbReference type="SUPFAM" id="SSF52402">
    <property type="entry name" value="Adenine nucleotide alpha hydrolases-like"/>
    <property type="match status" value="1"/>
</dbReference>
<keyword evidence="9" id="KW-0694">RNA-binding</keyword>
<proteinExistence type="inferred from homology"/>
<dbReference type="NCBIfam" id="TIGR00420">
    <property type="entry name" value="trmU"/>
    <property type="match status" value="1"/>
</dbReference>
<feature type="domain" description="tRNA-specific 2-thiouridylase MnmA-like central" evidence="13">
    <location>
        <begin position="229"/>
        <end position="300"/>
    </location>
</feature>
<evidence type="ECO:0000256" key="9">
    <source>
        <dbReference type="ARBA" id="ARBA00022884"/>
    </source>
</evidence>
<dbReference type="EC" id="2.8.1.14" evidence="3"/>
<dbReference type="PANTHER" id="PTHR11933">
    <property type="entry name" value="TRNA 5-METHYLAMINOMETHYL-2-THIOURIDYLATE -METHYLTRANSFERASE"/>
    <property type="match status" value="1"/>
</dbReference>
<dbReference type="Proteomes" id="UP000094565">
    <property type="component" value="Chromosome 1"/>
</dbReference>
<comment type="function">
    <text evidence="1">Catalyzes the 2-thiolation of uridine at the wobble position (U34) of mitochondrial tRNA(Lys), tRNA(Glu) and tRNA(Gln). Required for the formation of 5-taurinomethyl-2-thiouridine (tm5s2U) of mitochondrial tRNA(Lys), tRNA(Glu), and tRNA(Gln) at the wobble position. ATP is required to activate the C2 atom of the wobble base.</text>
</comment>
<dbReference type="GO" id="GO:0016783">
    <property type="term" value="F:sulfurtransferase activity"/>
    <property type="evidence" value="ECO:0007669"/>
    <property type="project" value="InterPro"/>
</dbReference>
<evidence type="ECO:0000259" key="13">
    <source>
        <dbReference type="Pfam" id="PF20259"/>
    </source>
</evidence>
<organism evidence="14 15">
    <name type="scientific">Komagataella pastoris</name>
    <name type="common">Yeast</name>
    <name type="synonym">Pichia pastoris</name>
    <dbReference type="NCBI Taxonomy" id="4922"/>
    <lineage>
        <taxon>Eukaryota</taxon>
        <taxon>Fungi</taxon>
        <taxon>Dikarya</taxon>
        <taxon>Ascomycota</taxon>
        <taxon>Saccharomycotina</taxon>
        <taxon>Pichiomycetes</taxon>
        <taxon>Pichiales</taxon>
        <taxon>Pichiaceae</taxon>
        <taxon>Komagataella</taxon>
    </lineage>
</organism>
<evidence type="ECO:0000313" key="14">
    <source>
        <dbReference type="EMBL" id="ANZ74365.1"/>
    </source>
</evidence>
<dbReference type="Pfam" id="PF03054">
    <property type="entry name" value="tRNA_Me_trans"/>
    <property type="match status" value="1"/>
</dbReference>
<keyword evidence="6" id="KW-0819">tRNA processing</keyword>
<feature type="domain" description="tRNA-specific 2-thiouridylase MnmA-like C-terminal" evidence="12">
    <location>
        <begin position="336"/>
        <end position="396"/>
    </location>
</feature>
<evidence type="ECO:0000256" key="4">
    <source>
        <dbReference type="ARBA" id="ARBA00022555"/>
    </source>
</evidence>
<evidence type="ECO:0000256" key="8">
    <source>
        <dbReference type="ARBA" id="ARBA00022840"/>
    </source>
</evidence>